<feature type="domain" description="Fibronectin type-III" evidence="2">
    <location>
        <begin position="723"/>
        <end position="809"/>
    </location>
</feature>
<protein>
    <submittedName>
        <fullName evidence="3">Fibronectin type III domain-containing protein</fullName>
    </submittedName>
</protein>
<dbReference type="EMBL" id="JAEDAE010000006">
    <property type="protein sequence ID" value="MBH8559174.1"/>
    <property type="molecule type" value="Genomic_DNA"/>
</dbReference>
<evidence type="ECO:0000256" key="1">
    <source>
        <dbReference type="ARBA" id="ARBA00022737"/>
    </source>
</evidence>
<evidence type="ECO:0000313" key="3">
    <source>
        <dbReference type="EMBL" id="MBH8559174.1"/>
    </source>
</evidence>
<gene>
    <name evidence="3" type="ORF">I7X13_14005</name>
</gene>
<accession>A0ABS0Q919</accession>
<keyword evidence="1" id="KW-0677">Repeat</keyword>
<dbReference type="RefSeq" id="WP_198075979.1">
    <property type="nucleotide sequence ID" value="NZ_JAEDAE010000006.1"/>
</dbReference>
<dbReference type="InterPro" id="IPR013783">
    <property type="entry name" value="Ig-like_fold"/>
</dbReference>
<dbReference type="InterPro" id="IPR036116">
    <property type="entry name" value="FN3_sf"/>
</dbReference>
<keyword evidence="4" id="KW-1185">Reference proteome</keyword>
<proteinExistence type="predicted"/>
<evidence type="ECO:0000313" key="4">
    <source>
        <dbReference type="Proteomes" id="UP000625631"/>
    </source>
</evidence>
<dbReference type="PANTHER" id="PTHR46708">
    <property type="entry name" value="TENASCIN"/>
    <property type="match status" value="1"/>
</dbReference>
<dbReference type="InterPro" id="IPR003961">
    <property type="entry name" value="FN3_dom"/>
</dbReference>
<dbReference type="PANTHER" id="PTHR46708:SF2">
    <property type="entry name" value="FIBRONECTIN TYPE-III DOMAIN-CONTAINING PROTEIN"/>
    <property type="match status" value="1"/>
</dbReference>
<dbReference type="InterPro" id="IPR026444">
    <property type="entry name" value="Secre_tail"/>
</dbReference>
<feature type="domain" description="Fibronectin type-III" evidence="2">
    <location>
        <begin position="244"/>
        <end position="340"/>
    </location>
</feature>
<evidence type="ECO:0000259" key="2">
    <source>
        <dbReference type="PROSITE" id="PS50853"/>
    </source>
</evidence>
<dbReference type="Pfam" id="PF00041">
    <property type="entry name" value="fn3"/>
    <property type="match status" value="2"/>
</dbReference>
<dbReference type="Gene3D" id="2.60.40.10">
    <property type="entry name" value="Immunoglobulins"/>
    <property type="match status" value="3"/>
</dbReference>
<dbReference type="NCBIfam" id="TIGR04183">
    <property type="entry name" value="Por_Secre_tail"/>
    <property type="match status" value="1"/>
</dbReference>
<dbReference type="PROSITE" id="PS50853">
    <property type="entry name" value="FN3"/>
    <property type="match status" value="4"/>
</dbReference>
<dbReference type="Proteomes" id="UP000625631">
    <property type="component" value="Unassembled WGS sequence"/>
</dbReference>
<name>A0ABS0Q919_9BACT</name>
<organism evidence="3 4">
    <name type="scientific">Hymenobacter negativus</name>
    <dbReference type="NCBI Taxonomy" id="2795026"/>
    <lineage>
        <taxon>Bacteria</taxon>
        <taxon>Pseudomonadati</taxon>
        <taxon>Bacteroidota</taxon>
        <taxon>Cytophagia</taxon>
        <taxon>Cytophagales</taxon>
        <taxon>Hymenobacteraceae</taxon>
        <taxon>Hymenobacter</taxon>
    </lineage>
</organism>
<dbReference type="SMART" id="SM00060">
    <property type="entry name" value="FN3"/>
    <property type="match status" value="4"/>
</dbReference>
<dbReference type="SUPFAM" id="SSF49265">
    <property type="entry name" value="Fibronectin type III"/>
    <property type="match status" value="3"/>
</dbReference>
<feature type="domain" description="Fibronectin type-III" evidence="2">
    <location>
        <begin position="432"/>
        <end position="524"/>
    </location>
</feature>
<reference evidence="3 4" key="1">
    <citation type="submission" date="2020-12" db="EMBL/GenBank/DDBJ databases">
        <title>Hymenobacter sp.</title>
        <authorList>
            <person name="Kim M.K."/>
        </authorList>
    </citation>
    <scope>NUCLEOTIDE SEQUENCE [LARGE SCALE GENOMIC DNA]</scope>
    <source>
        <strain evidence="3 4">BT442</strain>
    </source>
</reference>
<sequence length="1521" mass="152802">MLKLLLAAGSTTARKRGLGLHVALLLLTGVGLPFGAWAQSVPVAQWALTSNNASTYTAPGLTAGTPTLKRLVASANATVLANSATYGQATAPTADGLWTTPGGTLSRKYYQQFTITAGTASSVRLDSLVLTEAYYATGSNAKLAVVFSKTGFTTNDSTEIAGTGTVNNGALTFPSTGLGGFAKAVGVAQNNAGPTAPTNTYRLALNTTGGVTLAAGQTLSIRLYNSCGSTSNGKYVMLKNLAAVGQVLSVGTITTTTAQVSFATPAAGGYTYGISTSPAGGTAALTTAPSVGNNYVATYTLSGLTSATAYAATVTATPAGSPAGPTVPAITSPTFTTTNANCPDVSSVAVGSITQTGASVSFTPGSGNASFVVTYTPSGGSTTTVSPNPTASPVALTGLTGGTAYTVTVQSVCASGSGTAQATTFTTLTCADPSGLAVSGITSTSASLAFTPGSGNSSYTVSYYPTGSPGAAMTVSPAPTASPVALSGLTPATNYTVTLQSTCANGAVGNVLTRTFTTRLTSSPVLQQFPLTANASDDPTVRSAGVTASTATLTPSTTTPLVLSDGSSKDGESTYLPAYSALGQGIAPNADGTGWNGTVSLTRYEEFTVTAAPGGSVRADSLVFSAGGYGSTMNVSVAYSTDGFATAGTFIAGSQATPVALNKVSSNGYSVLRLPLAGTTGVTVAAGNIISFRLYYALGTSSNRHALTKNLYVTGVATAACPAATALSISNVTAAGAQLNFTPGAGNTSYTVTLTPQGGTTTTLTPAPTASPVALTGLDASTTYTATLQTNCGGTPGYVQSVSFTTPAANSAVLQQWPLTADNTDNAVVRSYAVAASTPTLAGLAASTNTASSSPPIPANSTTYAQAVAPAGNGGGWSSSLSNTVYEEFTLTAASGDNLRVDSLTFTTAFYNTGNGRIAVAYSLDGFGTSSFVLGTLGAPVTANNYNSSGFGTYRLALGGLTRSSGQTLSVRFYYAAGTSSSGRYALLRNVYFSGEGFVNNLPNLTIGDTRSVANGTTYGNVTVLPGGTATLGGPLAAQGAITVQSGGILNTNCQPVTGPATFALNAGAELQICAPAGIAASGSTGAVQVTGTRTFSSDAIYTYTGTFTNGTNQQSGSGLPATVRSLKLNLATATDSLQLNSDVTVNTSLVLSRGVLKGYLPDGSGAHLLTLGRNATISETATSFVLGQVQSATLSFVADGNSTGFGGLGLTLTAHTAGGAALPGSTYVVRTTGTPVYGVTPAAGANAGITSRSIRRQYRIVPTTETGLNMDLVFGYSPTTAELNGIPAANLQLFSRPIAGGLWRPEGGTASANNVTLTGLTHLSDWTLGNKAAPLPVTLTRFDAERQGQQALLTWATATEQNSKGFAVQASADGREFRTLGFVPSRQASSSQAQSYQFLTAADNLTGTVYFRLQQVDLDGSSTFTAPKAVVFGTGNASILIASPNPFWETLTLTTQAASAGVVPLTFTDATGRTVLKQLVEVPAGLAKLPIINLSSLPRGIYVLHITLDGKAQHLKLVKE</sequence>
<dbReference type="InterPro" id="IPR050991">
    <property type="entry name" value="ECM_Regulatory_Proteins"/>
</dbReference>
<feature type="domain" description="Fibronectin type-III" evidence="2">
    <location>
        <begin position="344"/>
        <end position="430"/>
    </location>
</feature>
<comment type="caution">
    <text evidence="3">The sequence shown here is derived from an EMBL/GenBank/DDBJ whole genome shotgun (WGS) entry which is preliminary data.</text>
</comment>
<dbReference type="CDD" id="cd00063">
    <property type="entry name" value="FN3"/>
    <property type="match status" value="2"/>
</dbReference>